<gene>
    <name evidence="3" type="primary">LOC112278031</name>
    <name evidence="2" type="ORF">PHYPA_003233</name>
</gene>
<protein>
    <submittedName>
        <fullName evidence="2 3">Uncharacterized protein</fullName>
    </submittedName>
</protein>
<evidence type="ECO:0000313" key="4">
    <source>
        <dbReference type="Proteomes" id="UP000006727"/>
    </source>
</evidence>
<evidence type="ECO:0000313" key="3">
    <source>
        <dbReference type="EnsemblPlants" id="Pp3c2_26650V3.1"/>
    </source>
</evidence>
<reference evidence="2 4" key="1">
    <citation type="journal article" date="2008" name="Science">
        <title>The Physcomitrella genome reveals evolutionary insights into the conquest of land by plants.</title>
        <authorList>
            <person name="Rensing S."/>
            <person name="Lang D."/>
            <person name="Zimmer A."/>
            <person name="Terry A."/>
            <person name="Salamov A."/>
            <person name="Shapiro H."/>
            <person name="Nishiyama T."/>
            <person name="Perroud P.-F."/>
            <person name="Lindquist E."/>
            <person name="Kamisugi Y."/>
            <person name="Tanahashi T."/>
            <person name="Sakakibara K."/>
            <person name="Fujita T."/>
            <person name="Oishi K."/>
            <person name="Shin-I T."/>
            <person name="Kuroki Y."/>
            <person name="Toyoda A."/>
            <person name="Suzuki Y."/>
            <person name="Hashimoto A."/>
            <person name="Yamaguchi K."/>
            <person name="Sugano A."/>
            <person name="Kohara Y."/>
            <person name="Fujiyama A."/>
            <person name="Anterola A."/>
            <person name="Aoki S."/>
            <person name="Ashton N."/>
            <person name="Barbazuk W.B."/>
            <person name="Barker E."/>
            <person name="Bennetzen J."/>
            <person name="Bezanilla M."/>
            <person name="Blankenship R."/>
            <person name="Cho S.H."/>
            <person name="Dutcher S."/>
            <person name="Estelle M."/>
            <person name="Fawcett J.A."/>
            <person name="Gundlach H."/>
            <person name="Hanada K."/>
            <person name="Heyl A."/>
            <person name="Hicks K.A."/>
            <person name="Hugh J."/>
            <person name="Lohr M."/>
            <person name="Mayer K."/>
            <person name="Melkozernov A."/>
            <person name="Murata T."/>
            <person name="Nelson D."/>
            <person name="Pils B."/>
            <person name="Prigge M."/>
            <person name="Reiss B."/>
            <person name="Renner T."/>
            <person name="Rombauts S."/>
            <person name="Rushton P."/>
            <person name="Sanderfoot A."/>
            <person name="Schween G."/>
            <person name="Shiu S.-H."/>
            <person name="Stueber K."/>
            <person name="Theodoulou F.L."/>
            <person name="Tu H."/>
            <person name="Van de Peer Y."/>
            <person name="Verrier P.J."/>
            <person name="Waters E."/>
            <person name="Wood A."/>
            <person name="Yang L."/>
            <person name="Cove D."/>
            <person name="Cuming A."/>
            <person name="Hasebe M."/>
            <person name="Lucas S."/>
            <person name="Mishler D.B."/>
            <person name="Reski R."/>
            <person name="Grigoriev I."/>
            <person name="Quatrano R.S."/>
            <person name="Boore J.L."/>
        </authorList>
    </citation>
    <scope>NUCLEOTIDE SEQUENCE [LARGE SCALE GENOMIC DNA]</scope>
    <source>
        <strain evidence="3 4">cv. Gransden 2004</strain>
    </source>
</reference>
<dbReference type="Proteomes" id="UP000006727">
    <property type="component" value="Chromosome 2"/>
</dbReference>
<dbReference type="PaxDb" id="3218-PP1S22_384V6.2"/>
<reference evidence="3" key="3">
    <citation type="submission" date="2020-12" db="UniProtKB">
        <authorList>
            <consortium name="EnsemblPlants"/>
        </authorList>
    </citation>
    <scope>IDENTIFICATION</scope>
</reference>
<proteinExistence type="predicted"/>
<evidence type="ECO:0000313" key="2">
    <source>
        <dbReference type="EMBL" id="PNR60440.1"/>
    </source>
</evidence>
<name>A0A2K1L337_PHYPA</name>
<keyword evidence="4" id="KW-1185">Reference proteome</keyword>
<sequence length="166" mass="18138">MTCMCSPTNHPGSFRCRYHREMAAKAASAAVSFPRGRSPAPARPSTKSVGGDAQSNIIFSEVNRTLPGRASHISRSPTGRTSRLQKMTMGTGFEEEEELTCSISDDVLTNSNALSSMRRLSPSNGTRTSMSSFNADVHRENPTMFCQSTSRVALDVFSRSMSKMYL</sequence>
<feature type="region of interest" description="Disordered" evidence="1">
    <location>
        <begin position="30"/>
        <end position="54"/>
    </location>
</feature>
<dbReference type="Gramene" id="Pp3c2_26650V3.1">
    <property type="protein sequence ID" value="Pp3c2_26650V3.1"/>
    <property type="gene ID" value="Pp3c2_26650"/>
</dbReference>
<evidence type="ECO:0000256" key="1">
    <source>
        <dbReference type="SAM" id="MobiDB-lite"/>
    </source>
</evidence>
<reference evidence="2 4" key="2">
    <citation type="journal article" date="2018" name="Plant J.">
        <title>The Physcomitrella patens chromosome-scale assembly reveals moss genome structure and evolution.</title>
        <authorList>
            <person name="Lang D."/>
            <person name="Ullrich K.K."/>
            <person name="Murat F."/>
            <person name="Fuchs J."/>
            <person name="Jenkins J."/>
            <person name="Haas F.B."/>
            <person name="Piednoel M."/>
            <person name="Gundlach H."/>
            <person name="Van Bel M."/>
            <person name="Meyberg R."/>
            <person name="Vives C."/>
            <person name="Morata J."/>
            <person name="Symeonidi A."/>
            <person name="Hiss M."/>
            <person name="Muchero W."/>
            <person name="Kamisugi Y."/>
            <person name="Saleh O."/>
            <person name="Blanc G."/>
            <person name="Decker E.L."/>
            <person name="van Gessel N."/>
            <person name="Grimwood J."/>
            <person name="Hayes R.D."/>
            <person name="Graham S.W."/>
            <person name="Gunter L.E."/>
            <person name="McDaniel S.F."/>
            <person name="Hoernstein S.N.W."/>
            <person name="Larsson A."/>
            <person name="Li F.W."/>
            <person name="Perroud P.F."/>
            <person name="Phillips J."/>
            <person name="Ranjan P."/>
            <person name="Rokshar D.S."/>
            <person name="Rothfels C.J."/>
            <person name="Schneider L."/>
            <person name="Shu S."/>
            <person name="Stevenson D.W."/>
            <person name="Thummler F."/>
            <person name="Tillich M."/>
            <person name="Villarreal Aguilar J.C."/>
            <person name="Widiez T."/>
            <person name="Wong G.K."/>
            <person name="Wymore A."/>
            <person name="Zhang Y."/>
            <person name="Zimmer A.D."/>
            <person name="Quatrano R.S."/>
            <person name="Mayer K.F.X."/>
            <person name="Goodstein D."/>
            <person name="Casacuberta J.M."/>
            <person name="Vandepoele K."/>
            <person name="Reski R."/>
            <person name="Cuming A.C."/>
            <person name="Tuskan G.A."/>
            <person name="Maumus F."/>
            <person name="Salse J."/>
            <person name="Schmutz J."/>
            <person name="Rensing S.A."/>
        </authorList>
    </citation>
    <scope>NUCLEOTIDE SEQUENCE [LARGE SCALE GENOMIC DNA]</scope>
    <source>
        <strain evidence="3 4">cv. Gransden 2004</strain>
    </source>
</reference>
<dbReference type="EMBL" id="ABEU02000002">
    <property type="protein sequence ID" value="PNR60440.1"/>
    <property type="molecule type" value="Genomic_DNA"/>
</dbReference>
<dbReference type="EnsemblPlants" id="Pp3c2_26650V3.1">
    <property type="protein sequence ID" value="Pp3c2_26650V3.1"/>
    <property type="gene ID" value="Pp3c2_26650"/>
</dbReference>
<organism evidence="2">
    <name type="scientific">Physcomitrium patens</name>
    <name type="common">Spreading-leaved earth moss</name>
    <name type="synonym">Physcomitrella patens</name>
    <dbReference type="NCBI Taxonomy" id="3218"/>
    <lineage>
        <taxon>Eukaryota</taxon>
        <taxon>Viridiplantae</taxon>
        <taxon>Streptophyta</taxon>
        <taxon>Embryophyta</taxon>
        <taxon>Bryophyta</taxon>
        <taxon>Bryophytina</taxon>
        <taxon>Bryopsida</taxon>
        <taxon>Funariidae</taxon>
        <taxon>Funariales</taxon>
        <taxon>Funariaceae</taxon>
        <taxon>Physcomitrium</taxon>
    </lineage>
</organism>
<accession>A0A2K1L337</accession>
<feature type="compositionally biased region" description="Low complexity" evidence="1">
    <location>
        <begin position="30"/>
        <end position="45"/>
    </location>
</feature>
<dbReference type="AlphaFoldDB" id="A0A2K1L337"/>